<organism evidence="2 3">
    <name type="scientific">Paramuricea clavata</name>
    <name type="common">Red gorgonian</name>
    <name type="synonym">Violescent sea-whip</name>
    <dbReference type="NCBI Taxonomy" id="317549"/>
    <lineage>
        <taxon>Eukaryota</taxon>
        <taxon>Metazoa</taxon>
        <taxon>Cnidaria</taxon>
        <taxon>Anthozoa</taxon>
        <taxon>Octocorallia</taxon>
        <taxon>Malacalcyonacea</taxon>
        <taxon>Plexauridae</taxon>
        <taxon>Paramuricea</taxon>
    </lineage>
</organism>
<evidence type="ECO:0000313" key="3">
    <source>
        <dbReference type="Proteomes" id="UP001152795"/>
    </source>
</evidence>
<comment type="caution">
    <text evidence="2">The sequence shown here is derived from an EMBL/GenBank/DDBJ whole genome shotgun (WGS) entry which is preliminary data.</text>
</comment>
<name>A0A7D9IZV8_PARCT</name>
<feature type="region of interest" description="Disordered" evidence="1">
    <location>
        <begin position="93"/>
        <end position="115"/>
    </location>
</feature>
<dbReference type="AlphaFoldDB" id="A0A7D9IZV8"/>
<dbReference type="Proteomes" id="UP001152795">
    <property type="component" value="Unassembled WGS sequence"/>
</dbReference>
<evidence type="ECO:0000256" key="1">
    <source>
        <dbReference type="SAM" id="MobiDB-lite"/>
    </source>
</evidence>
<gene>
    <name evidence="2" type="ORF">PACLA_8A050187</name>
</gene>
<feature type="compositionally biased region" description="Polar residues" evidence="1">
    <location>
        <begin position="37"/>
        <end position="49"/>
    </location>
</feature>
<evidence type="ECO:0000313" key="2">
    <source>
        <dbReference type="EMBL" id="CAB4020501.1"/>
    </source>
</evidence>
<protein>
    <submittedName>
        <fullName evidence="2">Uncharacterized protein</fullName>
    </submittedName>
</protein>
<proteinExistence type="predicted"/>
<accession>A0A7D9IZV8</accession>
<feature type="region of interest" description="Disordered" evidence="1">
    <location>
        <begin position="35"/>
        <end position="58"/>
    </location>
</feature>
<sequence>MASKKLSGKKRGRGNSTGFQTSAFDAFFTHKQRRMDNTGSVGSSDTVNVHDQEMEDESLCEQEEFEDNAGMMGTEEEVDAAVNLFKLSAVDLEEYDTDSDVEDSTDSDYDSSDSD</sequence>
<reference evidence="2" key="1">
    <citation type="submission" date="2020-04" db="EMBL/GenBank/DDBJ databases">
        <authorList>
            <person name="Alioto T."/>
            <person name="Alioto T."/>
            <person name="Gomez Garrido J."/>
        </authorList>
    </citation>
    <scope>NUCLEOTIDE SEQUENCE</scope>
    <source>
        <strain evidence="2">A484AB</strain>
    </source>
</reference>
<dbReference type="EMBL" id="CACRXK020010984">
    <property type="protein sequence ID" value="CAB4020501.1"/>
    <property type="molecule type" value="Genomic_DNA"/>
</dbReference>
<keyword evidence="3" id="KW-1185">Reference proteome</keyword>